<proteinExistence type="predicted"/>
<comment type="caution">
    <text evidence="2">The sequence shown here is derived from an EMBL/GenBank/DDBJ whole genome shotgun (WGS) entry which is preliminary data.</text>
</comment>
<evidence type="ECO:0000256" key="1">
    <source>
        <dbReference type="SAM" id="Phobius"/>
    </source>
</evidence>
<dbReference type="AlphaFoldDB" id="A0A3N0E0E2"/>
<reference evidence="2 3" key="1">
    <citation type="submission" date="2018-11" db="EMBL/GenBank/DDBJ databases">
        <authorList>
            <person name="Li F."/>
        </authorList>
    </citation>
    <scope>NUCLEOTIDE SEQUENCE [LARGE SCALE GENOMIC DNA]</scope>
    <source>
        <strain evidence="2 3">KIS18-7</strain>
    </source>
</reference>
<keyword evidence="3" id="KW-1185">Reference proteome</keyword>
<gene>
    <name evidence="2" type="ORF">EFL95_02970</name>
</gene>
<evidence type="ECO:0000313" key="2">
    <source>
        <dbReference type="EMBL" id="RNL81329.1"/>
    </source>
</evidence>
<feature type="transmembrane region" description="Helical" evidence="1">
    <location>
        <begin position="58"/>
        <end position="74"/>
    </location>
</feature>
<sequence>MTRRVGFVGIAASVLGLQVVIHETFSALAGAGSMHDTGMAMPGMQLGGSMPADHPHMIGNHVLIGVVTMLLLLCQDRALDVLGGLVRLLVHRAQPVLRACFARTPRLSRSPRILLLAADPRRGPPELVLLTP</sequence>
<keyword evidence="1" id="KW-0812">Transmembrane</keyword>
<keyword evidence="1" id="KW-1133">Transmembrane helix</keyword>
<dbReference type="EMBL" id="RJSG01000001">
    <property type="protein sequence ID" value="RNL81329.1"/>
    <property type="molecule type" value="Genomic_DNA"/>
</dbReference>
<dbReference type="Proteomes" id="UP000277094">
    <property type="component" value="Unassembled WGS sequence"/>
</dbReference>
<organism evidence="2 3">
    <name type="scientific">Nocardioides marmorisolisilvae</name>
    <dbReference type="NCBI Taxonomy" id="1542737"/>
    <lineage>
        <taxon>Bacteria</taxon>
        <taxon>Bacillati</taxon>
        <taxon>Actinomycetota</taxon>
        <taxon>Actinomycetes</taxon>
        <taxon>Propionibacteriales</taxon>
        <taxon>Nocardioidaceae</taxon>
        <taxon>Nocardioides</taxon>
    </lineage>
</organism>
<protein>
    <submittedName>
        <fullName evidence="2">Uncharacterized protein</fullName>
    </submittedName>
</protein>
<evidence type="ECO:0000313" key="3">
    <source>
        <dbReference type="Proteomes" id="UP000277094"/>
    </source>
</evidence>
<name>A0A3N0E0E2_9ACTN</name>
<keyword evidence="1" id="KW-0472">Membrane</keyword>
<accession>A0A3N0E0E2</accession>